<accession>A0AAD3H0F5</accession>
<dbReference type="EMBL" id="BLLK01000022">
    <property type="protein sequence ID" value="GFH46037.1"/>
    <property type="molecule type" value="Genomic_DNA"/>
</dbReference>
<evidence type="ECO:0000313" key="2">
    <source>
        <dbReference type="Proteomes" id="UP001054902"/>
    </source>
</evidence>
<keyword evidence="2" id="KW-1185">Reference proteome</keyword>
<dbReference type="InterPro" id="IPR030445">
    <property type="entry name" value="H3-K79_meTrfase"/>
</dbReference>
<proteinExistence type="predicted"/>
<protein>
    <recommendedName>
        <fullName evidence="3">Histone-lysine N-methyltransferase, H3 lysine-79 specific</fullName>
    </recommendedName>
</protein>
<reference evidence="1 2" key="1">
    <citation type="journal article" date="2021" name="Sci. Rep.">
        <title>The genome of the diatom Chaetoceros tenuissimus carries an ancient integrated fragment of an extant virus.</title>
        <authorList>
            <person name="Hongo Y."/>
            <person name="Kimura K."/>
            <person name="Takaki Y."/>
            <person name="Yoshida Y."/>
            <person name="Baba S."/>
            <person name="Kobayashi G."/>
            <person name="Nagasaki K."/>
            <person name="Hano T."/>
            <person name="Tomaru Y."/>
        </authorList>
    </citation>
    <scope>NUCLEOTIDE SEQUENCE [LARGE SCALE GENOMIC DNA]</scope>
    <source>
        <strain evidence="1 2">NIES-3715</strain>
    </source>
</reference>
<dbReference type="PANTHER" id="PTHR21451:SF19">
    <property type="entry name" value="ACTIVATED IN BLOCKED UNFOLDED PROTEIN RESPONSE"/>
    <property type="match status" value="1"/>
</dbReference>
<dbReference type="SUPFAM" id="SSF53335">
    <property type="entry name" value="S-adenosyl-L-methionine-dependent methyltransferases"/>
    <property type="match status" value="2"/>
</dbReference>
<dbReference type="Proteomes" id="UP001054902">
    <property type="component" value="Unassembled WGS sequence"/>
</dbReference>
<evidence type="ECO:0000313" key="1">
    <source>
        <dbReference type="EMBL" id="GFH46037.1"/>
    </source>
</evidence>
<dbReference type="Gene3D" id="3.40.50.150">
    <property type="entry name" value="Vaccinia Virus protein VP39"/>
    <property type="match status" value="2"/>
</dbReference>
<dbReference type="GO" id="GO:0031151">
    <property type="term" value="F:histone H3K79 methyltransferase activity"/>
    <property type="evidence" value="ECO:0007669"/>
    <property type="project" value="InterPro"/>
</dbReference>
<dbReference type="AlphaFoldDB" id="A0AAD3H0F5"/>
<organism evidence="1 2">
    <name type="scientific">Chaetoceros tenuissimus</name>
    <dbReference type="NCBI Taxonomy" id="426638"/>
    <lineage>
        <taxon>Eukaryota</taxon>
        <taxon>Sar</taxon>
        <taxon>Stramenopiles</taxon>
        <taxon>Ochrophyta</taxon>
        <taxon>Bacillariophyta</taxon>
        <taxon>Coscinodiscophyceae</taxon>
        <taxon>Chaetocerotophycidae</taxon>
        <taxon>Chaetocerotales</taxon>
        <taxon>Chaetocerotaceae</taxon>
        <taxon>Chaetoceros</taxon>
    </lineage>
</organism>
<dbReference type="PANTHER" id="PTHR21451">
    <property type="entry name" value="HISTONE H3 METHYLTRANSFERASE"/>
    <property type="match status" value="1"/>
</dbReference>
<name>A0AAD3H0F5_9STRA</name>
<sequence>MQYLKRTSINDEVLIPEDNPDIDPNTKSKLSGVVYGDVLNALHDFYPPQELSQRNAISRSDGYWKFVAKGVEPPKHYTYGEFDFLFFAEILDKCNEHYINYQKDHYGISDEEARQGWRDKVFLDIGSGTGRLVLGAAALHPFRLCKGLEILEGIHNTAVEKLQQCKPDTCNAPQEIDSHDADIMTSDISDSECVNDEEDSDTPLSEGMNEISKALSEMTPEEWKELLGDDYDQYFDDSIVDEAVEEDNTDQIDCEEDEVRDDGSDLIEDVEKEDVTIVEENLYKERIRNARKAIIEFAPGYFLPSDYDLEKIMEDDEIVKAEVEMMHAFESIESLLEMNKDEWVKIFGNTTTALTREESENIASKGIEPKISDPKKHHQLSGLQLSPVLFNCGSFLDPYEYIGDADVVFVFSSCMTQAMIGDLSDAIGRQCKPGTIVITTEFPLQKRGTIDPLESDPNMPYGEYCVELLEEMEGFNWITTKSTAYIQRVKESLYDGSGPRAKPRQKPEDQAFDIVSNFERGKLTDTKEFMRRVKNNMIYFSVEEMIEDVKDDVDEENAEEIC</sequence>
<gene>
    <name evidence="1" type="ORF">CTEN210_02511</name>
</gene>
<evidence type="ECO:0008006" key="3">
    <source>
        <dbReference type="Google" id="ProtNLM"/>
    </source>
</evidence>
<comment type="caution">
    <text evidence="1">The sequence shown here is derived from an EMBL/GenBank/DDBJ whole genome shotgun (WGS) entry which is preliminary data.</text>
</comment>
<dbReference type="GO" id="GO:0051726">
    <property type="term" value="P:regulation of cell cycle"/>
    <property type="evidence" value="ECO:0007669"/>
    <property type="project" value="InterPro"/>
</dbReference>
<dbReference type="InterPro" id="IPR029063">
    <property type="entry name" value="SAM-dependent_MTases_sf"/>
</dbReference>